<evidence type="ECO:0000313" key="1">
    <source>
        <dbReference type="EMBL" id="CAB4154506.1"/>
    </source>
</evidence>
<gene>
    <name evidence="1" type="ORF">UFOVP648_11</name>
</gene>
<reference evidence="1" key="1">
    <citation type="submission" date="2020-04" db="EMBL/GenBank/DDBJ databases">
        <authorList>
            <person name="Chiriac C."/>
            <person name="Salcher M."/>
            <person name="Ghai R."/>
            <person name="Kavagutti S V."/>
        </authorList>
    </citation>
    <scope>NUCLEOTIDE SEQUENCE</scope>
</reference>
<proteinExistence type="predicted"/>
<dbReference type="EMBL" id="LR796618">
    <property type="protein sequence ID" value="CAB4154506.1"/>
    <property type="molecule type" value="Genomic_DNA"/>
</dbReference>
<accession>A0A6J5N904</accession>
<name>A0A6J5N904_9CAUD</name>
<organism evidence="1">
    <name type="scientific">uncultured Caudovirales phage</name>
    <dbReference type="NCBI Taxonomy" id="2100421"/>
    <lineage>
        <taxon>Viruses</taxon>
        <taxon>Duplodnaviria</taxon>
        <taxon>Heunggongvirae</taxon>
        <taxon>Uroviricota</taxon>
        <taxon>Caudoviricetes</taxon>
        <taxon>Peduoviridae</taxon>
        <taxon>Maltschvirus</taxon>
        <taxon>Maltschvirus maltsch</taxon>
    </lineage>
</organism>
<sequence>MLNVDEVIKNFATDLLNVILVQLEQPYTSQSGKRFKGLDSSSALYNSMMVSYDSTPTIKVEGLDYLKYFDAGRRAGARKIPVQVILKWIKKKKIRPRNAKGQFKSMTLNQLAFVIQRSIYNIGIRPRNVMKRSFEQIDKLYKDNVESGIQEIIDSLFININDEVGKTSAALFKIKPNTIKAK</sequence>
<protein>
    <submittedName>
        <fullName evidence="1">Uncharacterized protein</fullName>
    </submittedName>
</protein>